<evidence type="ECO:0000256" key="2">
    <source>
        <dbReference type="ARBA" id="ARBA00022737"/>
    </source>
</evidence>
<dbReference type="EMBL" id="JACVVK020000148">
    <property type="protein sequence ID" value="KAK7488672.1"/>
    <property type="molecule type" value="Genomic_DNA"/>
</dbReference>
<organism evidence="5 6">
    <name type="scientific">Batillaria attramentaria</name>
    <dbReference type="NCBI Taxonomy" id="370345"/>
    <lineage>
        <taxon>Eukaryota</taxon>
        <taxon>Metazoa</taxon>
        <taxon>Spiralia</taxon>
        <taxon>Lophotrochozoa</taxon>
        <taxon>Mollusca</taxon>
        <taxon>Gastropoda</taxon>
        <taxon>Caenogastropoda</taxon>
        <taxon>Sorbeoconcha</taxon>
        <taxon>Cerithioidea</taxon>
        <taxon>Batillariidae</taxon>
        <taxon>Batillaria</taxon>
    </lineage>
</organism>
<dbReference type="PANTHER" id="PTHR48051">
    <property type="match status" value="1"/>
</dbReference>
<name>A0ABD0KNB0_9CAEN</name>
<proteinExistence type="predicted"/>
<dbReference type="SMART" id="SM00369">
    <property type="entry name" value="LRR_TYP"/>
    <property type="match status" value="4"/>
</dbReference>
<keyword evidence="1" id="KW-0433">Leucine-rich repeat</keyword>
<keyword evidence="3" id="KW-0539">Nucleus</keyword>
<dbReference type="SUPFAM" id="SSF52058">
    <property type="entry name" value="L domain-like"/>
    <property type="match status" value="1"/>
</dbReference>
<sequence length="421" mass="46730">MRITCEVDTINRLLPALNLKKPSRSSHAQVSVGRSSSTSSKEATLFVMVCTAKDRNGNKYLIQGNIGQIFAKFVSEGKATIRFKEPEEDLCISKADPLQLRSLLSIVRHAAQGGDLSKVTLSTLQPASTASMKKLQSKMVITTRKDYPLTTTFPSSLQHLQVHSCGMKRLDSRILQLRKLQTLDLFDNLLTALPDDPGRWSTLKELRLAKNQFTTLPPVLWQSSLKETLAVLDVSGNQLKTLPLQVCEIKGLVQLLVDNNKITAIPPTIGALSKLRTLSATNNAITRLPACITRLPLESLDLFGNPLELPAQNIMLSSNLGVPSLVETAARAIRTLRVAYGAEDLLPHLIHYLNNARLCWCGRYCFETCARFLTKCDLRRLSQNVKAWNTAGERLVPVEAFLCSAKCLGKFQRNPHVYWAL</sequence>
<evidence type="ECO:0000256" key="3">
    <source>
        <dbReference type="ARBA" id="ARBA00023242"/>
    </source>
</evidence>
<reference evidence="5 6" key="1">
    <citation type="journal article" date="2023" name="Sci. Data">
        <title>Genome assembly of the Korean intertidal mud-creeper Batillaria attramentaria.</title>
        <authorList>
            <person name="Patra A.K."/>
            <person name="Ho P.T."/>
            <person name="Jun S."/>
            <person name="Lee S.J."/>
            <person name="Kim Y."/>
            <person name="Won Y.J."/>
        </authorList>
    </citation>
    <scope>NUCLEOTIDE SEQUENCE [LARGE SCALE GENOMIC DNA]</scope>
    <source>
        <strain evidence="5">Wonlab-2016</strain>
    </source>
</reference>
<dbReference type="AlphaFoldDB" id="A0ABD0KNB0"/>
<dbReference type="PANTHER" id="PTHR48051:SF52">
    <property type="entry name" value="LEUCINE-RICH REPEAT PROTEIN 1"/>
    <property type="match status" value="1"/>
</dbReference>
<keyword evidence="2" id="KW-0677">Repeat</keyword>
<evidence type="ECO:0000313" key="6">
    <source>
        <dbReference type="Proteomes" id="UP001519460"/>
    </source>
</evidence>
<evidence type="ECO:0000313" key="5">
    <source>
        <dbReference type="EMBL" id="KAK7488672.1"/>
    </source>
</evidence>
<dbReference type="Pfam" id="PF13855">
    <property type="entry name" value="LRR_8"/>
    <property type="match status" value="1"/>
</dbReference>
<dbReference type="InterPro" id="IPR057437">
    <property type="entry name" value="PIF1/LRR1_PH"/>
</dbReference>
<evidence type="ECO:0000256" key="1">
    <source>
        <dbReference type="ARBA" id="ARBA00022614"/>
    </source>
</evidence>
<keyword evidence="6" id="KW-1185">Reference proteome</keyword>
<feature type="domain" description="PIF1/LRR1 pleckstrin homology" evidence="4">
    <location>
        <begin position="1"/>
        <end position="122"/>
    </location>
</feature>
<dbReference type="InterPro" id="IPR032675">
    <property type="entry name" value="LRR_dom_sf"/>
</dbReference>
<dbReference type="InterPro" id="IPR003591">
    <property type="entry name" value="Leu-rich_rpt_typical-subtyp"/>
</dbReference>
<gene>
    <name evidence="5" type="ORF">BaRGS_00020125</name>
</gene>
<protein>
    <recommendedName>
        <fullName evidence="4">PIF1/LRR1 pleckstrin homology domain-containing protein</fullName>
    </recommendedName>
</protein>
<accession>A0ABD0KNB0</accession>
<dbReference type="InterPro" id="IPR001611">
    <property type="entry name" value="Leu-rich_rpt"/>
</dbReference>
<dbReference type="Pfam" id="PF25344">
    <property type="entry name" value="PH_LRR1"/>
    <property type="match status" value="1"/>
</dbReference>
<comment type="caution">
    <text evidence="5">The sequence shown here is derived from an EMBL/GenBank/DDBJ whole genome shotgun (WGS) entry which is preliminary data.</text>
</comment>
<dbReference type="Gene3D" id="3.80.10.10">
    <property type="entry name" value="Ribonuclease Inhibitor"/>
    <property type="match status" value="2"/>
</dbReference>
<dbReference type="InterPro" id="IPR050216">
    <property type="entry name" value="LRR_domain-containing"/>
</dbReference>
<dbReference type="Proteomes" id="UP001519460">
    <property type="component" value="Unassembled WGS sequence"/>
</dbReference>
<evidence type="ECO:0000259" key="4">
    <source>
        <dbReference type="Pfam" id="PF25344"/>
    </source>
</evidence>